<dbReference type="Gene3D" id="3.40.50.1400">
    <property type="match status" value="1"/>
</dbReference>
<dbReference type="Proteomes" id="UP001597304">
    <property type="component" value="Unassembled WGS sequence"/>
</dbReference>
<reference evidence="4" key="1">
    <citation type="journal article" date="2019" name="Int. J. Syst. Evol. Microbiol.">
        <title>The Global Catalogue of Microorganisms (GCM) 10K type strain sequencing project: providing services to taxonomists for standard genome sequencing and annotation.</title>
        <authorList>
            <consortium name="The Broad Institute Genomics Platform"/>
            <consortium name="The Broad Institute Genome Sequencing Center for Infectious Disease"/>
            <person name="Wu L."/>
            <person name="Ma J."/>
        </authorList>
    </citation>
    <scope>NUCLEOTIDE SEQUENCE [LARGE SCALE GENOMIC DNA]</scope>
    <source>
        <strain evidence="4">LMG 29247</strain>
    </source>
</reference>
<name>A0ABW4KXR5_9BURK</name>
<keyword evidence="2" id="KW-0456">Lyase</keyword>
<keyword evidence="4" id="KW-1185">Reference proteome</keyword>
<proteinExistence type="predicted"/>
<keyword evidence="1" id="KW-0479">Metal-binding</keyword>
<comment type="caution">
    <text evidence="3">The sequence shown here is derived from an EMBL/GenBank/DDBJ whole genome shotgun (WGS) entry which is preliminary data.</text>
</comment>
<sequence>MHGILVVAHGAQDPNWHKPIEFIVDRIRELRPDSVVRACYIEHTHPSFREAVRDMSACTYIKVCPLFFGDGSHMKRDVEAMRSIAQREFVEIEFQFVESLARDDRVVDALAATAADQ</sequence>
<accession>A0ABW4KXR5</accession>
<organism evidence="3 4">
    <name type="scientific">Ottowia flava</name>
    <dbReference type="NCBI Taxonomy" id="2675430"/>
    <lineage>
        <taxon>Bacteria</taxon>
        <taxon>Pseudomonadati</taxon>
        <taxon>Pseudomonadota</taxon>
        <taxon>Betaproteobacteria</taxon>
        <taxon>Burkholderiales</taxon>
        <taxon>Comamonadaceae</taxon>
        <taxon>Ottowia</taxon>
    </lineage>
</organism>
<evidence type="ECO:0000313" key="4">
    <source>
        <dbReference type="Proteomes" id="UP001597304"/>
    </source>
</evidence>
<gene>
    <name evidence="3" type="ORF">ACFSF0_19480</name>
</gene>
<dbReference type="EMBL" id="JBHUEJ010000049">
    <property type="protein sequence ID" value="MFD1712784.1"/>
    <property type="molecule type" value="Genomic_DNA"/>
</dbReference>
<dbReference type="CDD" id="cd03416">
    <property type="entry name" value="CbiX_SirB_N"/>
    <property type="match status" value="1"/>
</dbReference>
<dbReference type="SUPFAM" id="SSF53800">
    <property type="entry name" value="Chelatase"/>
    <property type="match status" value="1"/>
</dbReference>
<protein>
    <submittedName>
        <fullName evidence="3">Sirohydrochlorin chelatase</fullName>
    </submittedName>
</protein>
<evidence type="ECO:0000256" key="2">
    <source>
        <dbReference type="ARBA" id="ARBA00023239"/>
    </source>
</evidence>
<evidence type="ECO:0000313" key="3">
    <source>
        <dbReference type="EMBL" id="MFD1712784.1"/>
    </source>
</evidence>
<dbReference type="Pfam" id="PF01903">
    <property type="entry name" value="CbiX"/>
    <property type="match status" value="1"/>
</dbReference>
<dbReference type="RefSeq" id="WP_147914675.1">
    <property type="nucleotide sequence ID" value="NZ_JBHUEJ010000049.1"/>
</dbReference>
<dbReference type="InterPro" id="IPR002762">
    <property type="entry name" value="CbiX-like"/>
</dbReference>
<evidence type="ECO:0000256" key="1">
    <source>
        <dbReference type="ARBA" id="ARBA00022723"/>
    </source>
</evidence>